<dbReference type="AlphaFoldDB" id="A0ABD2MSM5"/>
<dbReference type="Gene3D" id="3.20.20.80">
    <property type="entry name" value="Glycosidases"/>
    <property type="match status" value="1"/>
</dbReference>
<dbReference type="PANTHER" id="PTHR21040">
    <property type="entry name" value="BCDNA.GH04120"/>
    <property type="match status" value="1"/>
</dbReference>
<proteinExistence type="predicted"/>
<evidence type="ECO:0008006" key="4">
    <source>
        <dbReference type="Google" id="ProtNLM"/>
    </source>
</evidence>
<evidence type="ECO:0000313" key="2">
    <source>
        <dbReference type="EMBL" id="KAL3269439.1"/>
    </source>
</evidence>
<keyword evidence="1" id="KW-0175">Coiled coil</keyword>
<dbReference type="InterPro" id="IPR017853">
    <property type="entry name" value="GH"/>
</dbReference>
<feature type="coiled-coil region" evidence="1">
    <location>
        <begin position="248"/>
        <end position="275"/>
    </location>
</feature>
<evidence type="ECO:0000313" key="3">
    <source>
        <dbReference type="Proteomes" id="UP001516400"/>
    </source>
</evidence>
<comment type="caution">
    <text evidence="2">The sequence shown here is derived from an EMBL/GenBank/DDBJ whole genome shotgun (WGS) entry which is preliminary data.</text>
</comment>
<dbReference type="InterPro" id="IPR038901">
    <property type="entry name" value="HEXDC-like"/>
</dbReference>
<protein>
    <recommendedName>
        <fullName evidence="4">Hexosaminidase D</fullName>
    </recommendedName>
</protein>
<sequence>MNTENISKEDLYLKHVRKVCDFIETKYPEISVLMWDDQLRYLTSEGMLNELSNLKTTPVVWQYDTDVFDKLGPSLWNQYAKFFPKVWIASSFKGAVGENEYIVNVGHYIQNHHSWINVLENYKYLINFEAVIITGWQRYDHFSVLCELLPVALPSLIMNMKILEAKEETPLRSPKEVAEILKCQQPYALMGLSFGTPRCSYPGSEILENVYHLHQLAEDFKHLEKNSVFKGWMSSFHMYYNISNPEYIFKVASQLDHLQNEINDIEKDMSAALLDVYDVFTANEWIYTYIKPLRKQISELVNTKDRLLAKNIWPRRPFNENYPKENQS</sequence>
<keyword evidence="3" id="KW-1185">Reference proteome</keyword>
<accession>A0ABD2MSM5</accession>
<dbReference type="EMBL" id="JABFTP020000021">
    <property type="protein sequence ID" value="KAL3269439.1"/>
    <property type="molecule type" value="Genomic_DNA"/>
</dbReference>
<dbReference type="SUPFAM" id="SSF51445">
    <property type="entry name" value="(Trans)glycosidases"/>
    <property type="match status" value="1"/>
</dbReference>
<reference evidence="2 3" key="1">
    <citation type="journal article" date="2021" name="BMC Biol.">
        <title>Horizontally acquired antibacterial genes associated with adaptive radiation of ladybird beetles.</title>
        <authorList>
            <person name="Li H.S."/>
            <person name="Tang X.F."/>
            <person name="Huang Y.H."/>
            <person name="Xu Z.Y."/>
            <person name="Chen M.L."/>
            <person name="Du X.Y."/>
            <person name="Qiu B.Y."/>
            <person name="Chen P.T."/>
            <person name="Zhang W."/>
            <person name="Slipinski A."/>
            <person name="Escalona H.E."/>
            <person name="Waterhouse R.M."/>
            <person name="Zwick A."/>
            <person name="Pang H."/>
        </authorList>
    </citation>
    <scope>NUCLEOTIDE SEQUENCE [LARGE SCALE GENOMIC DNA]</scope>
    <source>
        <strain evidence="2">SYSU2018</strain>
    </source>
</reference>
<dbReference type="PANTHER" id="PTHR21040:SF13">
    <property type="entry name" value="BETA-N-ACETYLHEXOSAMINIDASE"/>
    <property type="match status" value="1"/>
</dbReference>
<name>A0ABD2MSM5_9CUCU</name>
<dbReference type="Proteomes" id="UP001516400">
    <property type="component" value="Unassembled WGS sequence"/>
</dbReference>
<gene>
    <name evidence="2" type="ORF">HHI36_008509</name>
</gene>
<evidence type="ECO:0000256" key="1">
    <source>
        <dbReference type="SAM" id="Coils"/>
    </source>
</evidence>
<organism evidence="2 3">
    <name type="scientific">Cryptolaemus montrouzieri</name>
    <dbReference type="NCBI Taxonomy" id="559131"/>
    <lineage>
        <taxon>Eukaryota</taxon>
        <taxon>Metazoa</taxon>
        <taxon>Ecdysozoa</taxon>
        <taxon>Arthropoda</taxon>
        <taxon>Hexapoda</taxon>
        <taxon>Insecta</taxon>
        <taxon>Pterygota</taxon>
        <taxon>Neoptera</taxon>
        <taxon>Endopterygota</taxon>
        <taxon>Coleoptera</taxon>
        <taxon>Polyphaga</taxon>
        <taxon>Cucujiformia</taxon>
        <taxon>Coccinelloidea</taxon>
        <taxon>Coccinellidae</taxon>
        <taxon>Scymninae</taxon>
        <taxon>Scymnini</taxon>
        <taxon>Cryptolaemus</taxon>
    </lineage>
</organism>